<name>A0A1X9MGN4_9BACI</name>
<dbReference type="PANTHER" id="PTHR13947:SF37">
    <property type="entry name" value="LD18367P"/>
    <property type="match status" value="1"/>
</dbReference>
<dbReference type="RefSeq" id="WP_066158682.1">
    <property type="nucleotide sequence ID" value="NZ_CP020814.1"/>
</dbReference>
<sequence length="163" mass="19098">MNSKPVVKEYIHEYQDQVVQLILDIQQKEYNIAITKNDQPDLFTIEEFYRQGNGNFWVALYENRVVGTISLLDIGENQVALRKVFVDKHFRGPIYQTANLLLETVMNWSRERNVGAIILGTTPQFKAAHRFYEKNGFISIDQADLPESFPILKVDKKFYKYVF</sequence>
<keyword evidence="4" id="KW-1185">Reference proteome</keyword>
<dbReference type="CDD" id="cd04301">
    <property type="entry name" value="NAT_SF"/>
    <property type="match status" value="1"/>
</dbReference>
<dbReference type="Gene3D" id="3.40.630.30">
    <property type="match status" value="1"/>
</dbReference>
<dbReference type="InterPro" id="IPR016181">
    <property type="entry name" value="Acyl_CoA_acyltransferase"/>
</dbReference>
<reference evidence="3 4" key="1">
    <citation type="submission" date="2017-04" db="EMBL/GenBank/DDBJ databases">
        <title>Bacillus krulwichiae AM31D Genome sequencing and assembly.</title>
        <authorList>
            <person name="Krulwich T.A."/>
            <person name="Anastor L."/>
            <person name="Ehrlich R."/>
            <person name="Ehrlich G.D."/>
            <person name="Janto B."/>
        </authorList>
    </citation>
    <scope>NUCLEOTIDE SEQUENCE [LARGE SCALE GENOMIC DNA]</scope>
    <source>
        <strain evidence="3 4">AM31D</strain>
    </source>
</reference>
<proteinExistence type="predicted"/>
<evidence type="ECO:0000313" key="4">
    <source>
        <dbReference type="Proteomes" id="UP000193006"/>
    </source>
</evidence>
<dbReference type="STRING" id="199441.BkAM31D_23650"/>
<evidence type="ECO:0000259" key="2">
    <source>
        <dbReference type="PROSITE" id="PS51186"/>
    </source>
</evidence>
<keyword evidence="1 3" id="KW-0808">Transferase</keyword>
<evidence type="ECO:0000313" key="3">
    <source>
        <dbReference type="EMBL" id="ARK32625.1"/>
    </source>
</evidence>
<dbReference type="KEGG" id="bkw:BkAM31D_23650"/>
<dbReference type="InterPro" id="IPR000182">
    <property type="entry name" value="GNAT_dom"/>
</dbReference>
<dbReference type="Pfam" id="PF00583">
    <property type="entry name" value="Acetyltransf_1"/>
    <property type="match status" value="1"/>
</dbReference>
<feature type="domain" description="N-acetyltransferase" evidence="2">
    <location>
        <begin position="9"/>
        <end position="161"/>
    </location>
</feature>
<dbReference type="AlphaFoldDB" id="A0A1X9MGN4"/>
<dbReference type="GO" id="GO:0008080">
    <property type="term" value="F:N-acetyltransferase activity"/>
    <property type="evidence" value="ECO:0007669"/>
    <property type="project" value="InterPro"/>
</dbReference>
<protein>
    <submittedName>
        <fullName evidence="3">Acetyltransferase (GNAT) family protein</fullName>
    </submittedName>
</protein>
<accession>A0A1X9MGN4</accession>
<dbReference type="Proteomes" id="UP000193006">
    <property type="component" value="Chromosome"/>
</dbReference>
<dbReference type="InterPro" id="IPR050769">
    <property type="entry name" value="NAT_camello-type"/>
</dbReference>
<gene>
    <name evidence="3" type="ORF">BkAM31D_23650</name>
</gene>
<evidence type="ECO:0000256" key="1">
    <source>
        <dbReference type="ARBA" id="ARBA00022679"/>
    </source>
</evidence>
<dbReference type="EMBL" id="CP020814">
    <property type="protein sequence ID" value="ARK32625.1"/>
    <property type="molecule type" value="Genomic_DNA"/>
</dbReference>
<organism evidence="3 4">
    <name type="scientific">Halalkalibacter krulwichiae</name>
    <dbReference type="NCBI Taxonomy" id="199441"/>
    <lineage>
        <taxon>Bacteria</taxon>
        <taxon>Bacillati</taxon>
        <taxon>Bacillota</taxon>
        <taxon>Bacilli</taxon>
        <taxon>Bacillales</taxon>
        <taxon>Bacillaceae</taxon>
        <taxon>Halalkalibacter</taxon>
    </lineage>
</organism>
<dbReference type="PANTHER" id="PTHR13947">
    <property type="entry name" value="GNAT FAMILY N-ACETYLTRANSFERASE"/>
    <property type="match status" value="1"/>
</dbReference>
<dbReference type="PROSITE" id="PS51186">
    <property type="entry name" value="GNAT"/>
    <property type="match status" value="1"/>
</dbReference>
<dbReference type="SUPFAM" id="SSF55729">
    <property type="entry name" value="Acyl-CoA N-acyltransferases (Nat)"/>
    <property type="match status" value="1"/>
</dbReference>